<dbReference type="EMBL" id="ML975167">
    <property type="protein sequence ID" value="KAF1810267.1"/>
    <property type="molecule type" value="Genomic_DNA"/>
</dbReference>
<feature type="compositionally biased region" description="Basic and acidic residues" evidence="1">
    <location>
        <begin position="46"/>
        <end position="59"/>
    </location>
</feature>
<evidence type="ECO:0000313" key="3">
    <source>
        <dbReference type="EMBL" id="KAF1810267.1"/>
    </source>
</evidence>
<reference evidence="5" key="2">
    <citation type="submission" date="2020-04" db="EMBL/GenBank/DDBJ databases">
        <authorList>
            <consortium name="NCBI Genome Project"/>
        </authorList>
    </citation>
    <scope>NUCLEOTIDE SEQUENCE</scope>
    <source>
        <strain evidence="5">CBS 781.70</strain>
    </source>
</reference>
<feature type="region of interest" description="Disordered" evidence="1">
    <location>
        <begin position="20"/>
        <end position="59"/>
    </location>
</feature>
<keyword evidence="4" id="KW-1185">Reference proteome</keyword>
<feature type="compositionally biased region" description="Basic and acidic residues" evidence="1">
    <location>
        <begin position="101"/>
        <end position="113"/>
    </location>
</feature>
<evidence type="ECO:0000256" key="1">
    <source>
        <dbReference type="SAM" id="MobiDB-lite"/>
    </source>
</evidence>
<reference evidence="5" key="3">
    <citation type="submission" date="2025-04" db="UniProtKB">
        <authorList>
            <consortium name="RefSeq"/>
        </authorList>
    </citation>
    <scope>IDENTIFICATION</scope>
    <source>
        <strain evidence="5">CBS 781.70</strain>
    </source>
</reference>
<evidence type="ECO:0000256" key="2">
    <source>
        <dbReference type="SAM" id="Phobius"/>
    </source>
</evidence>
<proteinExistence type="predicted"/>
<feature type="region of interest" description="Disordered" evidence="1">
    <location>
        <begin position="524"/>
        <end position="545"/>
    </location>
</feature>
<dbReference type="AlphaFoldDB" id="A0A6G1FWQ2"/>
<dbReference type="Proteomes" id="UP000504638">
    <property type="component" value="Unplaced"/>
</dbReference>
<feature type="compositionally biased region" description="Pro residues" evidence="1">
    <location>
        <begin position="627"/>
        <end position="638"/>
    </location>
</feature>
<dbReference type="GeneID" id="54414155"/>
<feature type="compositionally biased region" description="Pro residues" evidence="1">
    <location>
        <begin position="382"/>
        <end position="402"/>
    </location>
</feature>
<feature type="compositionally biased region" description="Polar residues" evidence="1">
    <location>
        <begin position="216"/>
        <end position="228"/>
    </location>
</feature>
<organism evidence="3">
    <name type="scientific">Eremomyces bilateralis CBS 781.70</name>
    <dbReference type="NCBI Taxonomy" id="1392243"/>
    <lineage>
        <taxon>Eukaryota</taxon>
        <taxon>Fungi</taxon>
        <taxon>Dikarya</taxon>
        <taxon>Ascomycota</taxon>
        <taxon>Pezizomycotina</taxon>
        <taxon>Dothideomycetes</taxon>
        <taxon>Dothideomycetes incertae sedis</taxon>
        <taxon>Eremomycetales</taxon>
        <taxon>Eremomycetaceae</taxon>
        <taxon>Eremomyces</taxon>
    </lineage>
</organism>
<keyword evidence="2" id="KW-0472">Membrane</keyword>
<evidence type="ECO:0000313" key="5">
    <source>
        <dbReference type="RefSeq" id="XP_033531898.1"/>
    </source>
</evidence>
<keyword evidence="2" id="KW-1133">Transmembrane helix</keyword>
<keyword evidence="2" id="KW-0812">Transmembrane</keyword>
<sequence length="709" mass="77468">MHSHSHSHLHRRGLDDIFSDITEPKLPGPEPELLAPSLVPRTPDLTSREEASKTCDPKERTCGPLPTVSNTSLIIGLSVAIPVFFAIVAFFFLHRRHVRKQREEDAKDKHKSLDFGLGESYGYPDGKKRKGRKNGNVPEMTITDTEQALGRGRGRGRGMSMDLVGSPYLLPAAVQGSRDSIHSLSRSMHDNHDPYRPVTFGSNDGPYRSNRVRGDNASTFTGSSAGTESTANLMRNAQGMSHSIPQRGDSMAPQAPQPVHAGGTPRAGLAPPTADAARDSYFDKNAKAIRASNNYLGSFIHSGDPSTADHSTADPSAAPSLDEQFPMPPSAAHMKSEAPLPTFDFDKDKLSDSFQTNSKPLSPPNEFQDHEKEPPRGLEPQAPLPEIPSSPPQVAPSMPPKGLPETSRPPRGQSLNYASKTTSMASSVSDYGDAFKLTAATPPRGSLEGAPDDYRQSQANRSTLPVVEEYANEGLTVQDNGFDPRRLSMGIRPLPELDDVVENPEERANRIRSFYKEYFDENKPIPRNHYYETGPYQAGPHQAGPEYYEDYGAEYYGPDAHHYEPDYRGRPAAPYAQPMGRRAMTPPPRGPPRSFNGGQSRTSGASSVGNRYHQLPPRGMSSLSGRMPPPGRALPPPKALNSLPTPARITEDNLVFTPTDFAPPTSFRDRQMGRRPDSPLGIERPYSPSVRPFTPLASSFDDLSAMPTP</sequence>
<gene>
    <name evidence="3 5" type="ORF">P152DRAFT_106290</name>
</gene>
<feature type="region of interest" description="Disordered" evidence="1">
    <location>
        <begin position="562"/>
        <end position="709"/>
    </location>
</feature>
<feature type="compositionally biased region" description="Basic and acidic residues" evidence="1">
    <location>
        <begin position="667"/>
        <end position="677"/>
    </location>
</feature>
<dbReference type="RefSeq" id="XP_033531898.1">
    <property type="nucleotide sequence ID" value="XM_033673585.1"/>
</dbReference>
<dbReference type="OrthoDB" id="5417135at2759"/>
<dbReference type="PANTHER" id="PTHR42088:SF1">
    <property type="entry name" value="YALI0F10131P"/>
    <property type="match status" value="1"/>
</dbReference>
<feature type="region of interest" description="Disordered" evidence="1">
    <location>
        <begin position="241"/>
        <end position="276"/>
    </location>
</feature>
<reference evidence="3 5" key="1">
    <citation type="submission" date="2020-01" db="EMBL/GenBank/DDBJ databases">
        <authorList>
            <consortium name="DOE Joint Genome Institute"/>
            <person name="Haridas S."/>
            <person name="Albert R."/>
            <person name="Binder M."/>
            <person name="Bloem J."/>
            <person name="Labutti K."/>
            <person name="Salamov A."/>
            <person name="Andreopoulos B."/>
            <person name="Baker S.E."/>
            <person name="Barry K."/>
            <person name="Bills G."/>
            <person name="Bluhm B.H."/>
            <person name="Cannon C."/>
            <person name="Castanera R."/>
            <person name="Culley D.E."/>
            <person name="Daum C."/>
            <person name="Ezra D."/>
            <person name="Gonzalez J.B."/>
            <person name="Henrissat B."/>
            <person name="Kuo A."/>
            <person name="Liang C."/>
            <person name="Lipzen A."/>
            <person name="Lutzoni F."/>
            <person name="Magnuson J."/>
            <person name="Mondo S."/>
            <person name="Nolan M."/>
            <person name="Ohm R."/>
            <person name="Pangilinan J."/>
            <person name="Park H.-J."/>
            <person name="Ramirez L."/>
            <person name="Alfaro M."/>
            <person name="Sun H."/>
            <person name="Tritt A."/>
            <person name="Yoshinaga Y."/>
            <person name="Zwiers L.-H."/>
            <person name="Turgeon B.G."/>
            <person name="Goodwin S.B."/>
            <person name="Spatafora J.W."/>
            <person name="Crous P.W."/>
            <person name="Grigoriev I.V."/>
        </authorList>
    </citation>
    <scope>NUCLEOTIDE SEQUENCE</scope>
    <source>
        <strain evidence="3 5">CBS 781.70</strain>
    </source>
</reference>
<accession>A0A6G1FWQ2</accession>
<feature type="compositionally biased region" description="Polar residues" evidence="1">
    <location>
        <begin position="413"/>
        <end position="429"/>
    </location>
</feature>
<feature type="compositionally biased region" description="Basic and acidic residues" evidence="1">
    <location>
        <begin position="367"/>
        <end position="376"/>
    </location>
</feature>
<feature type="region of interest" description="Disordered" evidence="1">
    <location>
        <begin position="101"/>
        <end position="160"/>
    </location>
</feature>
<name>A0A6G1FWQ2_9PEZI</name>
<feature type="compositionally biased region" description="Polar residues" evidence="1">
    <location>
        <begin position="304"/>
        <end position="314"/>
    </location>
</feature>
<protein>
    <submittedName>
        <fullName evidence="3 5">Uncharacterized protein</fullName>
    </submittedName>
</protein>
<evidence type="ECO:0000313" key="4">
    <source>
        <dbReference type="Proteomes" id="UP000504638"/>
    </source>
</evidence>
<feature type="transmembrane region" description="Helical" evidence="2">
    <location>
        <begin position="73"/>
        <end position="93"/>
    </location>
</feature>
<dbReference type="PANTHER" id="PTHR42088">
    <property type="entry name" value="YALI0F10131P"/>
    <property type="match status" value="1"/>
</dbReference>
<feature type="compositionally biased region" description="Polar residues" evidence="1">
    <location>
        <begin position="596"/>
        <end position="609"/>
    </location>
</feature>
<feature type="region of interest" description="Disordered" evidence="1">
    <location>
        <begin position="302"/>
        <end position="463"/>
    </location>
</feature>
<feature type="region of interest" description="Disordered" evidence="1">
    <location>
        <begin position="180"/>
        <end position="228"/>
    </location>
</feature>